<keyword evidence="1" id="KW-0472">Membrane</keyword>
<evidence type="ECO:0000256" key="1">
    <source>
        <dbReference type="SAM" id="Phobius"/>
    </source>
</evidence>
<feature type="transmembrane region" description="Helical" evidence="1">
    <location>
        <begin position="100"/>
        <end position="118"/>
    </location>
</feature>
<gene>
    <name evidence="2" type="ORF">LX16_3645</name>
</gene>
<dbReference type="EMBL" id="VLLL01000006">
    <property type="protein sequence ID" value="TWJ12878.1"/>
    <property type="molecule type" value="Genomic_DNA"/>
</dbReference>
<feature type="transmembrane region" description="Helical" evidence="1">
    <location>
        <begin position="153"/>
        <end position="174"/>
    </location>
</feature>
<dbReference type="AlphaFoldDB" id="A0A562V4Y1"/>
<sequence length="188" mass="20066">MVGMIEILGLPLHPLLIHLPVVLFPALALFLLGYLLVPRLRQRIGWLVMTLSVLTPAAVVAGWWSGHRFYDEHIEMITAAGASTETFENLLADHMANGDVVVWLVPPLAPLIWLFGALERGRRSAAASLTAPATDGQESAPTGTDPAAKGRRVVMVVLALVILGLAGVAGYYVFETGHTGAEAVWGTP</sequence>
<dbReference type="Proteomes" id="UP000321617">
    <property type="component" value="Unassembled WGS sequence"/>
</dbReference>
<keyword evidence="1" id="KW-0812">Transmembrane</keyword>
<comment type="caution">
    <text evidence="2">The sequence shown here is derived from an EMBL/GenBank/DDBJ whole genome shotgun (WGS) entry which is preliminary data.</text>
</comment>
<organism evidence="2 3">
    <name type="scientific">Stackebrandtia albiflava</name>
    <dbReference type="NCBI Taxonomy" id="406432"/>
    <lineage>
        <taxon>Bacteria</taxon>
        <taxon>Bacillati</taxon>
        <taxon>Actinomycetota</taxon>
        <taxon>Actinomycetes</taxon>
        <taxon>Glycomycetales</taxon>
        <taxon>Glycomycetaceae</taxon>
        <taxon>Stackebrandtia</taxon>
    </lineage>
</organism>
<feature type="transmembrane region" description="Helical" evidence="1">
    <location>
        <begin position="44"/>
        <end position="64"/>
    </location>
</feature>
<feature type="transmembrane region" description="Helical" evidence="1">
    <location>
        <begin position="15"/>
        <end position="37"/>
    </location>
</feature>
<proteinExistence type="predicted"/>
<keyword evidence="3" id="KW-1185">Reference proteome</keyword>
<name>A0A562V4Y1_9ACTN</name>
<accession>A0A562V4Y1</accession>
<protein>
    <submittedName>
        <fullName evidence="2">Uncharacterized protein</fullName>
    </submittedName>
</protein>
<keyword evidence="1" id="KW-1133">Transmembrane helix</keyword>
<evidence type="ECO:0000313" key="3">
    <source>
        <dbReference type="Proteomes" id="UP000321617"/>
    </source>
</evidence>
<reference evidence="2 3" key="1">
    <citation type="journal article" date="2013" name="Stand. Genomic Sci.">
        <title>Genomic Encyclopedia of Type Strains, Phase I: The one thousand microbial genomes (KMG-I) project.</title>
        <authorList>
            <person name="Kyrpides N.C."/>
            <person name="Woyke T."/>
            <person name="Eisen J.A."/>
            <person name="Garrity G."/>
            <person name="Lilburn T.G."/>
            <person name="Beck B.J."/>
            <person name="Whitman W.B."/>
            <person name="Hugenholtz P."/>
            <person name="Klenk H.P."/>
        </authorList>
    </citation>
    <scope>NUCLEOTIDE SEQUENCE [LARGE SCALE GENOMIC DNA]</scope>
    <source>
        <strain evidence="2 3">DSM 45044</strain>
    </source>
</reference>
<evidence type="ECO:0000313" key="2">
    <source>
        <dbReference type="EMBL" id="TWJ12878.1"/>
    </source>
</evidence>